<dbReference type="AlphaFoldDB" id="A0AAN2C8K2"/>
<organism evidence="1 2">
    <name type="scientific">Vulcanimicrobium alpinum</name>
    <dbReference type="NCBI Taxonomy" id="3016050"/>
    <lineage>
        <taxon>Bacteria</taxon>
        <taxon>Bacillati</taxon>
        <taxon>Vulcanimicrobiota</taxon>
        <taxon>Vulcanimicrobiia</taxon>
        <taxon>Vulcanimicrobiales</taxon>
        <taxon>Vulcanimicrobiaceae</taxon>
        <taxon>Vulcanimicrobium</taxon>
    </lineage>
</organism>
<name>A0AAN2C8K2_UNVUL</name>
<evidence type="ECO:0000313" key="2">
    <source>
        <dbReference type="Proteomes" id="UP001317532"/>
    </source>
</evidence>
<sequence length="112" mass="12539">MQQHAQFGEVVAVSRYWTPGHLDVTDAPVRYAAPKAAWIDRMPKRARVRRIDDVDRLWRRRAHSGAIVAASEISVLPALNLAPVDEVSEVRSPLGEIYGAVARRLTSRRLAT</sequence>
<dbReference type="EMBL" id="AP025523">
    <property type="protein sequence ID" value="BDE05610.1"/>
    <property type="molecule type" value="Genomic_DNA"/>
</dbReference>
<keyword evidence="2" id="KW-1185">Reference proteome</keyword>
<proteinExistence type="predicted"/>
<protein>
    <submittedName>
        <fullName evidence="1">Uncharacterized protein</fullName>
    </submittedName>
</protein>
<gene>
    <name evidence="1" type="ORF">WPS_08860</name>
</gene>
<evidence type="ECO:0000313" key="1">
    <source>
        <dbReference type="EMBL" id="BDE05610.1"/>
    </source>
</evidence>
<dbReference type="RefSeq" id="WP_317996638.1">
    <property type="nucleotide sequence ID" value="NZ_AP025523.1"/>
</dbReference>
<dbReference type="Proteomes" id="UP001317532">
    <property type="component" value="Chromosome"/>
</dbReference>
<accession>A0AAN2C8K2</accession>
<reference evidence="1 2" key="1">
    <citation type="journal article" date="2022" name="ISME Commun">
        <title>Vulcanimicrobium alpinus gen. nov. sp. nov., the first cultivated representative of the candidate phylum 'Eremiobacterota', is a metabolically versatile aerobic anoxygenic phototroph.</title>
        <authorList>
            <person name="Yabe S."/>
            <person name="Muto K."/>
            <person name="Abe K."/>
            <person name="Yokota A."/>
            <person name="Staudigel H."/>
            <person name="Tebo B.M."/>
        </authorList>
    </citation>
    <scope>NUCLEOTIDE SEQUENCE [LARGE SCALE GENOMIC DNA]</scope>
    <source>
        <strain evidence="1 2">WC8-2</strain>
    </source>
</reference>
<dbReference type="KEGG" id="vab:WPS_08860"/>